<dbReference type="AlphaFoldDB" id="A0AAD9X189"/>
<name>A0AAD9X189_9ROSI</name>
<evidence type="ECO:0000313" key="2">
    <source>
        <dbReference type="EMBL" id="KAK2649680.1"/>
    </source>
</evidence>
<dbReference type="EMBL" id="JANJYI010000005">
    <property type="protein sequence ID" value="KAK2649680.1"/>
    <property type="molecule type" value="Genomic_DNA"/>
</dbReference>
<gene>
    <name evidence="2" type="ORF">Ddye_017169</name>
</gene>
<protein>
    <submittedName>
        <fullName evidence="2">Uncharacterized protein</fullName>
    </submittedName>
</protein>
<comment type="caution">
    <text evidence="2">The sequence shown here is derived from an EMBL/GenBank/DDBJ whole genome shotgun (WGS) entry which is preliminary data.</text>
</comment>
<accession>A0AAD9X189</accession>
<reference evidence="2" key="1">
    <citation type="journal article" date="2023" name="Plant J.">
        <title>Genome sequences and population genomics provide insights into the demographic history, inbreeding, and mutation load of two 'living fossil' tree species of Dipteronia.</title>
        <authorList>
            <person name="Feng Y."/>
            <person name="Comes H.P."/>
            <person name="Chen J."/>
            <person name="Zhu S."/>
            <person name="Lu R."/>
            <person name="Zhang X."/>
            <person name="Li P."/>
            <person name="Qiu J."/>
            <person name="Olsen K.M."/>
            <person name="Qiu Y."/>
        </authorList>
    </citation>
    <scope>NUCLEOTIDE SEQUENCE</scope>
    <source>
        <strain evidence="2">KIB01</strain>
    </source>
</reference>
<evidence type="ECO:0000256" key="1">
    <source>
        <dbReference type="SAM" id="MobiDB-lite"/>
    </source>
</evidence>
<proteinExistence type="predicted"/>
<feature type="region of interest" description="Disordered" evidence="1">
    <location>
        <begin position="176"/>
        <end position="203"/>
    </location>
</feature>
<evidence type="ECO:0000313" key="3">
    <source>
        <dbReference type="Proteomes" id="UP001280121"/>
    </source>
</evidence>
<dbReference type="Proteomes" id="UP001280121">
    <property type="component" value="Unassembled WGS sequence"/>
</dbReference>
<sequence>MIVLLHTLSEKESGSDQVPTDEYRVWVYLPWSVGKKEVSSDSELLEVFRSFSEHKETKIMFEIKKMPYILVPLAASSSEIPNPHHRFKTDLNEVDFSGFEENIFDGDGGNDDVGENEHVGADGLSDQIDLGGDLGVDLDGDYGADLGAETDEMGGVPRLRELAVIPEVPESVLQIPDDIDNNDLFEGYQSNSEDEFFSDSDDE</sequence>
<organism evidence="2 3">
    <name type="scientific">Dipteronia dyeriana</name>
    <dbReference type="NCBI Taxonomy" id="168575"/>
    <lineage>
        <taxon>Eukaryota</taxon>
        <taxon>Viridiplantae</taxon>
        <taxon>Streptophyta</taxon>
        <taxon>Embryophyta</taxon>
        <taxon>Tracheophyta</taxon>
        <taxon>Spermatophyta</taxon>
        <taxon>Magnoliopsida</taxon>
        <taxon>eudicotyledons</taxon>
        <taxon>Gunneridae</taxon>
        <taxon>Pentapetalae</taxon>
        <taxon>rosids</taxon>
        <taxon>malvids</taxon>
        <taxon>Sapindales</taxon>
        <taxon>Sapindaceae</taxon>
        <taxon>Hippocastanoideae</taxon>
        <taxon>Acereae</taxon>
        <taxon>Dipteronia</taxon>
    </lineage>
</organism>
<keyword evidence="3" id="KW-1185">Reference proteome</keyword>
<feature type="compositionally biased region" description="Acidic residues" evidence="1">
    <location>
        <begin position="192"/>
        <end position="203"/>
    </location>
</feature>